<evidence type="ECO:0000313" key="2">
    <source>
        <dbReference type="EMBL" id="PDT50393.1"/>
    </source>
</evidence>
<dbReference type="RefSeq" id="WP_097586497.1">
    <property type="nucleotide sequence ID" value="NZ_NWTC01000001.1"/>
</dbReference>
<protein>
    <submittedName>
        <fullName evidence="2">DUF2063 domain-containing protein</fullName>
    </submittedName>
</protein>
<feature type="domain" description="Putative DNA-binding" evidence="1">
    <location>
        <begin position="7"/>
        <end position="98"/>
    </location>
</feature>
<dbReference type="InterPro" id="IPR044922">
    <property type="entry name" value="DUF2063_N_sf"/>
</dbReference>
<organism evidence="2 3">
    <name type="scientific">Rhizobium fredii</name>
    <name type="common">Sinorhizobium fredii</name>
    <dbReference type="NCBI Taxonomy" id="380"/>
    <lineage>
        <taxon>Bacteria</taxon>
        <taxon>Pseudomonadati</taxon>
        <taxon>Pseudomonadota</taxon>
        <taxon>Alphaproteobacteria</taxon>
        <taxon>Hyphomicrobiales</taxon>
        <taxon>Rhizobiaceae</taxon>
        <taxon>Sinorhizobium/Ensifer group</taxon>
        <taxon>Sinorhizobium</taxon>
    </lineage>
</organism>
<name>A0A2A6M6B1_RHIFR</name>
<evidence type="ECO:0000313" key="3">
    <source>
        <dbReference type="Proteomes" id="UP000220353"/>
    </source>
</evidence>
<sequence length="266" mass="29883">MSSIETLQSLVARAVLTTEPADVLPLLARGRFDPARRLNIYCNNTLVSLTATLKAVFPVTVRLLDERYFCYVAGCFIRNNPPQEPRLSRYGKEFAAFLARFEGTAHLPFVSETARLEWKIAEALDAPLKRPCTLMELYDGLSSGSFALFLQPSLRIVHCRWPALSIWAAHQQGGDADGLAGLNREPERIALWRHGEAVRFLRLDAAEFAFWHMLNRGQGLEAAVSRACRHSPEFDIARALTGLFVSELVIGIHRMKECSNQEERVS</sequence>
<accession>A0A2A6M6B1</accession>
<dbReference type="Proteomes" id="UP000220353">
    <property type="component" value="Unassembled WGS sequence"/>
</dbReference>
<dbReference type="EMBL" id="NWTC01000001">
    <property type="protein sequence ID" value="PDT50393.1"/>
    <property type="molecule type" value="Genomic_DNA"/>
</dbReference>
<gene>
    <name evidence="2" type="ORF">CO661_01780</name>
</gene>
<proteinExistence type="predicted"/>
<dbReference type="AlphaFoldDB" id="A0A2A6M6B1"/>
<dbReference type="Gene3D" id="1.10.150.690">
    <property type="entry name" value="DUF2063"/>
    <property type="match status" value="1"/>
</dbReference>
<dbReference type="InterPro" id="IPR018640">
    <property type="entry name" value="DUF2063"/>
</dbReference>
<reference evidence="2 3" key="1">
    <citation type="submission" date="2017-09" db="EMBL/GenBank/DDBJ databases">
        <title>Comparative genomics of rhizobia isolated from Phaseolus vulgaris in China.</title>
        <authorList>
            <person name="Tong W."/>
        </authorList>
    </citation>
    <scope>NUCLEOTIDE SEQUENCE [LARGE SCALE GENOMIC DNA]</scope>
    <source>
        <strain evidence="2 3">PCH1</strain>
    </source>
</reference>
<dbReference type="Pfam" id="PF09836">
    <property type="entry name" value="DUF2063"/>
    <property type="match status" value="1"/>
</dbReference>
<evidence type="ECO:0000259" key="1">
    <source>
        <dbReference type="Pfam" id="PF09836"/>
    </source>
</evidence>
<comment type="caution">
    <text evidence="2">The sequence shown here is derived from an EMBL/GenBank/DDBJ whole genome shotgun (WGS) entry which is preliminary data.</text>
</comment>